<protein>
    <submittedName>
        <fullName evidence="1">Uncharacterized protein</fullName>
    </submittedName>
</protein>
<name>A0A2L0UZH0_9CAUD</name>
<dbReference type="RefSeq" id="YP_009611817.1">
    <property type="nucleotide sequence ID" value="NC_042013.1"/>
</dbReference>
<keyword evidence="2" id="KW-1185">Reference proteome</keyword>
<organism evidence="1 2">
    <name type="scientific">Agrobacterium phage Atu_ph07</name>
    <dbReference type="NCBI Taxonomy" id="2024264"/>
    <lineage>
        <taxon>Viruses</taxon>
        <taxon>Duplodnaviria</taxon>
        <taxon>Heunggongvirae</taxon>
        <taxon>Uroviricota</taxon>
        <taxon>Caudoviricetes</taxon>
        <taxon>Polybotosvirus</taxon>
        <taxon>Polybotosvirus Atuph07</taxon>
    </lineage>
</organism>
<dbReference type="EMBL" id="MF403008">
    <property type="protein sequence ID" value="AUZ94934.1"/>
    <property type="molecule type" value="Genomic_DNA"/>
</dbReference>
<evidence type="ECO:0000313" key="2">
    <source>
        <dbReference type="Proteomes" id="UP000223025"/>
    </source>
</evidence>
<dbReference type="Proteomes" id="UP000223025">
    <property type="component" value="Segment"/>
</dbReference>
<evidence type="ECO:0000313" key="1">
    <source>
        <dbReference type="EMBL" id="AUZ94934.1"/>
    </source>
</evidence>
<reference evidence="1 2" key="1">
    <citation type="submission" date="2017-06" db="EMBL/GenBank/DDBJ databases">
        <authorList>
            <person name="Kim H.J."/>
            <person name="Triplett B.A."/>
        </authorList>
    </citation>
    <scope>NUCLEOTIDE SEQUENCE [LARGE SCALE GENOMIC DNA]</scope>
</reference>
<accession>A0A2L0UZH0</accession>
<sequence>MIDFGLENSTNYLIATDVSGGIPEVLFEQMKTMIEENLKDISGYNARIANFDHSFHYITTVTEENISNYKTIHTGMVGGGTDISVVVANLMEDEELVILSDGYMYGIETLENIKDRVTIVLFNDTPTMSNYILNKGFKNVVVVK</sequence>
<dbReference type="SUPFAM" id="SSF53300">
    <property type="entry name" value="vWA-like"/>
    <property type="match status" value="1"/>
</dbReference>
<dbReference type="KEGG" id="vg:40088155"/>
<proteinExistence type="predicted"/>
<dbReference type="InterPro" id="IPR036465">
    <property type="entry name" value="vWFA_dom_sf"/>
</dbReference>
<dbReference type="GeneID" id="40088155"/>